<dbReference type="PROSITE" id="PS50850">
    <property type="entry name" value="MFS"/>
    <property type="match status" value="1"/>
</dbReference>
<feature type="transmembrane region" description="Helical" evidence="9">
    <location>
        <begin position="365"/>
        <end position="385"/>
    </location>
</feature>
<evidence type="ECO:0000256" key="9">
    <source>
        <dbReference type="SAM" id="Phobius"/>
    </source>
</evidence>
<dbReference type="Pfam" id="PF00083">
    <property type="entry name" value="Sugar_tr"/>
    <property type="match status" value="1"/>
</dbReference>
<evidence type="ECO:0000256" key="1">
    <source>
        <dbReference type="ARBA" id="ARBA00004651"/>
    </source>
</evidence>
<dbReference type="Gene3D" id="1.20.1250.20">
    <property type="entry name" value="MFS general substrate transporter like domains"/>
    <property type="match status" value="1"/>
</dbReference>
<gene>
    <name evidence="11" type="primary">Tret1_8</name>
    <name evidence="11" type="ORF">FJT64_010711</name>
</gene>
<feature type="transmembrane region" description="Helical" evidence="9">
    <location>
        <begin position="296"/>
        <end position="317"/>
    </location>
</feature>
<dbReference type="PROSITE" id="PS00217">
    <property type="entry name" value="SUGAR_TRANSPORT_2"/>
    <property type="match status" value="1"/>
</dbReference>
<evidence type="ECO:0000256" key="7">
    <source>
        <dbReference type="ARBA" id="ARBA00024348"/>
    </source>
</evidence>
<feature type="region of interest" description="Disordered" evidence="8">
    <location>
        <begin position="431"/>
        <end position="456"/>
    </location>
</feature>
<dbReference type="InterPro" id="IPR005829">
    <property type="entry name" value="Sugar_transporter_CS"/>
</dbReference>
<dbReference type="InterPro" id="IPR003663">
    <property type="entry name" value="Sugar/inositol_transpt"/>
</dbReference>
<feature type="transmembrane region" description="Helical" evidence="9">
    <location>
        <begin position="269"/>
        <end position="289"/>
    </location>
</feature>
<dbReference type="OrthoDB" id="6346412at2759"/>
<feature type="transmembrane region" description="Helical" evidence="9">
    <location>
        <begin position="150"/>
        <end position="172"/>
    </location>
</feature>
<dbReference type="InterPro" id="IPR036259">
    <property type="entry name" value="MFS_trans_sf"/>
</dbReference>
<dbReference type="InterPro" id="IPR005828">
    <property type="entry name" value="MFS_sugar_transport-like"/>
</dbReference>
<dbReference type="FunFam" id="1.20.1250.20:FF:000055">
    <property type="entry name" value="Facilitated trehalose transporter Tret1-2 homolog"/>
    <property type="match status" value="1"/>
</dbReference>
<feature type="transmembrane region" description="Helical" evidence="9">
    <location>
        <begin position="68"/>
        <end position="87"/>
    </location>
</feature>
<dbReference type="Proteomes" id="UP000440578">
    <property type="component" value="Unassembled WGS sequence"/>
</dbReference>
<evidence type="ECO:0000259" key="10">
    <source>
        <dbReference type="PROSITE" id="PS50850"/>
    </source>
</evidence>
<comment type="caution">
    <text evidence="11">The sequence shown here is derived from an EMBL/GenBank/DDBJ whole genome shotgun (WGS) entry which is preliminary data.</text>
</comment>
<evidence type="ECO:0000256" key="6">
    <source>
        <dbReference type="ARBA" id="ARBA00023180"/>
    </source>
</evidence>
<organism evidence="11 12">
    <name type="scientific">Amphibalanus amphitrite</name>
    <name type="common">Striped barnacle</name>
    <name type="synonym">Balanus amphitrite</name>
    <dbReference type="NCBI Taxonomy" id="1232801"/>
    <lineage>
        <taxon>Eukaryota</taxon>
        <taxon>Metazoa</taxon>
        <taxon>Ecdysozoa</taxon>
        <taxon>Arthropoda</taxon>
        <taxon>Crustacea</taxon>
        <taxon>Multicrustacea</taxon>
        <taxon>Cirripedia</taxon>
        <taxon>Thoracica</taxon>
        <taxon>Thoracicalcarea</taxon>
        <taxon>Balanomorpha</taxon>
        <taxon>Balanoidea</taxon>
        <taxon>Balanidae</taxon>
        <taxon>Amphibalaninae</taxon>
        <taxon>Amphibalanus</taxon>
    </lineage>
</organism>
<comment type="subcellular location">
    <subcellularLocation>
        <location evidence="1">Cell membrane</location>
        <topology evidence="1">Multi-pass membrane protein</topology>
    </subcellularLocation>
</comment>
<feature type="transmembrane region" description="Helical" evidence="9">
    <location>
        <begin position="231"/>
        <end position="254"/>
    </location>
</feature>
<reference evidence="11 12" key="1">
    <citation type="submission" date="2019-07" db="EMBL/GenBank/DDBJ databases">
        <title>Draft genome assembly of a fouling barnacle, Amphibalanus amphitrite (Darwin, 1854): The first reference genome for Thecostraca.</title>
        <authorList>
            <person name="Kim W."/>
        </authorList>
    </citation>
    <scope>NUCLEOTIDE SEQUENCE [LARGE SCALE GENOMIC DNA]</scope>
    <source>
        <strain evidence="11">SNU_AA5</strain>
        <tissue evidence="11">Soma without cirri and trophi</tissue>
    </source>
</reference>
<evidence type="ECO:0000313" key="11">
    <source>
        <dbReference type="EMBL" id="KAF0291127.1"/>
    </source>
</evidence>
<evidence type="ECO:0000256" key="8">
    <source>
        <dbReference type="SAM" id="MobiDB-lite"/>
    </source>
</evidence>
<keyword evidence="2" id="KW-1003">Cell membrane</keyword>
<dbReference type="GO" id="GO:0022857">
    <property type="term" value="F:transmembrane transporter activity"/>
    <property type="evidence" value="ECO:0007669"/>
    <property type="project" value="InterPro"/>
</dbReference>
<dbReference type="PANTHER" id="PTHR48021:SF1">
    <property type="entry name" value="GH07001P-RELATED"/>
    <property type="match status" value="1"/>
</dbReference>
<evidence type="ECO:0000256" key="2">
    <source>
        <dbReference type="ARBA" id="ARBA00022475"/>
    </source>
</evidence>
<feature type="transmembrane region" description="Helical" evidence="9">
    <location>
        <begin position="37"/>
        <end position="56"/>
    </location>
</feature>
<dbReference type="InterPro" id="IPR050549">
    <property type="entry name" value="MFS_Trehalose_Transporter"/>
</dbReference>
<evidence type="ECO:0000256" key="3">
    <source>
        <dbReference type="ARBA" id="ARBA00022692"/>
    </source>
</evidence>
<proteinExistence type="inferred from homology"/>
<keyword evidence="4 9" id="KW-1133">Transmembrane helix</keyword>
<dbReference type="EMBL" id="VIIS01001905">
    <property type="protein sequence ID" value="KAF0291127.1"/>
    <property type="molecule type" value="Genomic_DNA"/>
</dbReference>
<dbReference type="GO" id="GO:0005886">
    <property type="term" value="C:plasma membrane"/>
    <property type="evidence" value="ECO:0007669"/>
    <property type="project" value="UniProtKB-SubCell"/>
</dbReference>
<feature type="transmembrane region" description="Helical" evidence="9">
    <location>
        <begin position="329"/>
        <end position="353"/>
    </location>
</feature>
<comment type="similarity">
    <text evidence="7">Belongs to the major facilitator superfamily. Sugar transporter (TC 2.A.1.1) family. Trehalose transporter subfamily.</text>
</comment>
<dbReference type="PRINTS" id="PR00171">
    <property type="entry name" value="SUGRTRNSPORT"/>
</dbReference>
<keyword evidence="12" id="KW-1185">Reference proteome</keyword>
<protein>
    <submittedName>
        <fullName evidence="11">Facilitated trehalose transporter Tret1</fullName>
    </submittedName>
</protein>
<keyword evidence="5 9" id="KW-0472">Membrane</keyword>
<evidence type="ECO:0000256" key="5">
    <source>
        <dbReference type="ARBA" id="ARBA00023136"/>
    </source>
</evidence>
<evidence type="ECO:0000256" key="4">
    <source>
        <dbReference type="ARBA" id="ARBA00022989"/>
    </source>
</evidence>
<sequence length="456" mass="48030">MTFSATFGGFPVGLALGYTSSALPQLRDSPLHVTDQQGSLVGSMVPLGALLAAPLAGSAMQALGRRSALVLLSLPAVLGWLLVTYAGSLTVLLLGRLLTGAAVGWTTVVAPTYVAEVTTARLRGPSGAVFELQLNMGVLLSYVVGKYADWRLLAALSGAVSALWLLLVTLSCRSPLWLAQRGRLAEARATLRWLRGELADVESELAALGTGRATGKAALSELRRQEYRLPLALTLLVVIMQQGCGINIITFYAADIFEEAGGAMDSSTAAIYSGLTKVFTTALGVAAVHSRGRKPLLAASSVITGASLVVLGVFFRLKDTGQDVSAIEWLPLASVVVFLLGFGIGFGPITYLYMGEILPPDVKNLASGIAIFFNWGTSFLTTLTFEPLEDAISPAGTFWMYACLCLIGAVILQLTLVETRGKTLEQIQQHFDSGKDVKPSDASSQDSRGSDGALKG</sequence>
<accession>A0A6A4V487</accession>
<keyword evidence="3 9" id="KW-0812">Transmembrane</keyword>
<feature type="transmembrane region" description="Helical" evidence="9">
    <location>
        <begin position="397"/>
        <end position="417"/>
    </location>
</feature>
<feature type="domain" description="Major facilitator superfamily (MFS) profile" evidence="10">
    <location>
        <begin position="1"/>
        <end position="420"/>
    </location>
</feature>
<evidence type="ECO:0000313" key="12">
    <source>
        <dbReference type="Proteomes" id="UP000440578"/>
    </source>
</evidence>
<keyword evidence="6" id="KW-0325">Glycoprotein</keyword>
<dbReference type="InterPro" id="IPR020846">
    <property type="entry name" value="MFS_dom"/>
</dbReference>
<dbReference type="SUPFAM" id="SSF103473">
    <property type="entry name" value="MFS general substrate transporter"/>
    <property type="match status" value="1"/>
</dbReference>
<dbReference type="PANTHER" id="PTHR48021">
    <property type="match status" value="1"/>
</dbReference>
<dbReference type="AlphaFoldDB" id="A0A6A4V487"/>
<name>A0A6A4V487_AMPAM</name>